<dbReference type="AlphaFoldDB" id="A0A2S9XV57"/>
<comment type="caution">
    <text evidence="3">The sequence shown here is derived from an EMBL/GenBank/DDBJ whole genome shotgun (WGS) entry which is preliminary data.</text>
</comment>
<evidence type="ECO:0000313" key="3">
    <source>
        <dbReference type="EMBL" id="PRP96758.1"/>
    </source>
</evidence>
<evidence type="ECO:0000259" key="1">
    <source>
        <dbReference type="Pfam" id="PF07179"/>
    </source>
</evidence>
<proteinExistence type="predicted"/>
<feature type="domain" description="TY-Chap N-terminal" evidence="2">
    <location>
        <begin position="19"/>
        <end position="128"/>
    </location>
</feature>
<reference evidence="3 4" key="1">
    <citation type="submission" date="2018-03" db="EMBL/GenBank/DDBJ databases">
        <title>Draft Genome Sequences of the Obligatory Marine Myxobacteria Enhygromyxa salina SWB005.</title>
        <authorList>
            <person name="Poehlein A."/>
            <person name="Moghaddam J.A."/>
            <person name="Harms H."/>
            <person name="Alanjari M."/>
            <person name="Koenig G.M."/>
            <person name="Daniel R."/>
            <person name="Schaeberle T.F."/>
        </authorList>
    </citation>
    <scope>NUCLEOTIDE SEQUENCE [LARGE SCALE GENOMIC DNA]</scope>
    <source>
        <strain evidence="3 4">SWB005</strain>
    </source>
</reference>
<sequence length="281" mass="31473">MVGPCYLPPVATSALPPRQRLLDALDQLAGTRAVEARLVLQAGPVYLIWTARGSGGLIEHESVSSTALPASHKLSSARGMLLREFGFAKRSGRRNWKREHGRDRASLERSADETLDILTRVYGVHGPDQPEPPFGLALSEDRTEHPLNPDLIAAMREVAKRRDDPSRRAMYSEMLNATFLVPIDAELDDDVEGSDAFHAFEKHESGRPTLGVFTDWASLRLWEPRGQEYWPIHGSQLFEMALEREPVTLRINPNGDVGGELYAHELEALVRAVASFRRRHR</sequence>
<organism evidence="3 4">
    <name type="scientific">Enhygromyxa salina</name>
    <dbReference type="NCBI Taxonomy" id="215803"/>
    <lineage>
        <taxon>Bacteria</taxon>
        <taxon>Pseudomonadati</taxon>
        <taxon>Myxococcota</taxon>
        <taxon>Polyangia</taxon>
        <taxon>Nannocystales</taxon>
        <taxon>Nannocystaceae</taxon>
        <taxon>Enhygromyxa</taxon>
    </lineage>
</organism>
<dbReference type="Pfam" id="PF07179">
    <property type="entry name" value="SseB"/>
    <property type="match status" value="1"/>
</dbReference>
<dbReference type="InterPro" id="IPR054344">
    <property type="entry name" value="TY-Chap_N"/>
</dbReference>
<dbReference type="Proteomes" id="UP000237968">
    <property type="component" value="Unassembled WGS sequence"/>
</dbReference>
<protein>
    <submittedName>
        <fullName evidence="3">Uncharacterized protein</fullName>
    </submittedName>
</protein>
<name>A0A2S9XV57_9BACT</name>
<feature type="domain" description="SseB protein N-terminal" evidence="1">
    <location>
        <begin position="153"/>
        <end position="268"/>
    </location>
</feature>
<dbReference type="EMBL" id="PVNK01000164">
    <property type="protein sequence ID" value="PRP96758.1"/>
    <property type="molecule type" value="Genomic_DNA"/>
</dbReference>
<dbReference type="InterPro" id="IPR009839">
    <property type="entry name" value="SseB_N"/>
</dbReference>
<dbReference type="Pfam" id="PF22552">
    <property type="entry name" value="TY-Chap3"/>
    <property type="match status" value="1"/>
</dbReference>
<evidence type="ECO:0000259" key="2">
    <source>
        <dbReference type="Pfam" id="PF22552"/>
    </source>
</evidence>
<accession>A0A2S9XV57</accession>
<evidence type="ECO:0000313" key="4">
    <source>
        <dbReference type="Proteomes" id="UP000237968"/>
    </source>
</evidence>
<gene>
    <name evidence="3" type="ORF">ENSA5_35320</name>
</gene>
<keyword evidence="4" id="KW-1185">Reference proteome</keyword>